<feature type="chain" id="PRO_5022902718" evidence="2">
    <location>
        <begin position="22"/>
        <end position="438"/>
    </location>
</feature>
<gene>
    <name evidence="3" type="ORF">PGT21_016162</name>
</gene>
<evidence type="ECO:0000256" key="1">
    <source>
        <dbReference type="SAM" id="MobiDB-lite"/>
    </source>
</evidence>
<evidence type="ECO:0000313" key="3">
    <source>
        <dbReference type="EMBL" id="KAA1082837.1"/>
    </source>
</evidence>
<keyword evidence="4" id="KW-1185">Reference proteome</keyword>
<feature type="compositionally biased region" description="Low complexity" evidence="1">
    <location>
        <begin position="131"/>
        <end position="140"/>
    </location>
</feature>
<feature type="compositionally biased region" description="Low complexity" evidence="1">
    <location>
        <begin position="72"/>
        <end position="85"/>
    </location>
</feature>
<feature type="compositionally biased region" description="Polar residues" evidence="1">
    <location>
        <begin position="57"/>
        <end position="66"/>
    </location>
</feature>
<sequence length="438" mass="45471">MNFSMTCMVYLSILFMSSCVALPTRGTGATVQFVQPSVGPPPGPPPTGGGFGGPGQLQPSSAAIQTTGGGYSSSEQFSSSSTGFQTTGGGFAGPGQIAQPSAPAPPTGGGFGAPGQFAQPNGGAPPTSGSFGPPGQFAQPNGGGFGAAGQFAQPGGGAPPPGGAFSAPGQFAQPNVGVQTAGGSYGASSQFAQSNAGFQTAGGAFGAPVPFPQPSTLILVAMDAVNPTILKTTIEAIPVLTKENFSTWKTRITALFKLGGLKDKIIDGEPALDDVDNTILCAIILAKLSMTTHKNVVTSTNEENAQLLWKSILKRFISNEPSNRARVYNSFASFIFEPSNIEKFITEITHSKDGEDIKPDVLIDHLEIHLNKLRVSEGSKSASIESAMFTSDNTLCSPGYHNPCSKTHIKDNCWKIYPEKKEAYLKKTQGSNMKPKKE</sequence>
<feature type="region of interest" description="Disordered" evidence="1">
    <location>
        <begin position="35"/>
        <end position="171"/>
    </location>
</feature>
<protein>
    <submittedName>
        <fullName evidence="3">Uncharacterized protein</fullName>
    </submittedName>
</protein>
<dbReference type="Proteomes" id="UP000324748">
    <property type="component" value="Unassembled WGS sequence"/>
</dbReference>
<dbReference type="AlphaFoldDB" id="A0A5B0N0Z1"/>
<evidence type="ECO:0000256" key="2">
    <source>
        <dbReference type="SAM" id="SignalP"/>
    </source>
</evidence>
<evidence type="ECO:0000313" key="4">
    <source>
        <dbReference type="Proteomes" id="UP000324748"/>
    </source>
</evidence>
<feature type="signal peptide" evidence="2">
    <location>
        <begin position="1"/>
        <end position="21"/>
    </location>
</feature>
<accession>A0A5B0N0Z1</accession>
<proteinExistence type="predicted"/>
<organism evidence="3 4">
    <name type="scientific">Puccinia graminis f. sp. tritici</name>
    <dbReference type="NCBI Taxonomy" id="56615"/>
    <lineage>
        <taxon>Eukaryota</taxon>
        <taxon>Fungi</taxon>
        <taxon>Dikarya</taxon>
        <taxon>Basidiomycota</taxon>
        <taxon>Pucciniomycotina</taxon>
        <taxon>Pucciniomycetes</taxon>
        <taxon>Pucciniales</taxon>
        <taxon>Pucciniaceae</taxon>
        <taxon>Puccinia</taxon>
    </lineage>
</organism>
<comment type="caution">
    <text evidence="3">The sequence shown here is derived from an EMBL/GenBank/DDBJ whole genome shotgun (WGS) entry which is preliminary data.</text>
</comment>
<name>A0A5B0N0Z1_PUCGR</name>
<dbReference type="OrthoDB" id="10371121at2759"/>
<keyword evidence="2" id="KW-0732">Signal</keyword>
<reference evidence="3 4" key="1">
    <citation type="submission" date="2019-05" db="EMBL/GenBank/DDBJ databases">
        <title>Emergence of the Ug99 lineage of the wheat stem rust pathogen through somatic hybridization.</title>
        <authorList>
            <person name="Li F."/>
            <person name="Upadhyaya N.M."/>
            <person name="Sperschneider J."/>
            <person name="Matny O."/>
            <person name="Nguyen-Phuc H."/>
            <person name="Mago R."/>
            <person name="Raley C."/>
            <person name="Miller M.E."/>
            <person name="Silverstein K.A.T."/>
            <person name="Henningsen E."/>
            <person name="Hirsch C.D."/>
            <person name="Visser B."/>
            <person name="Pretorius Z.A."/>
            <person name="Steffenson B.J."/>
            <person name="Schwessinger B."/>
            <person name="Dodds P.N."/>
            <person name="Figueroa M."/>
        </authorList>
    </citation>
    <scope>NUCLEOTIDE SEQUENCE [LARGE SCALE GENOMIC DNA]</scope>
    <source>
        <strain evidence="3">21-0</strain>
    </source>
</reference>
<feature type="compositionally biased region" description="Pro residues" evidence="1">
    <location>
        <begin position="38"/>
        <end position="47"/>
    </location>
</feature>
<dbReference type="EMBL" id="VSWC01000119">
    <property type="protein sequence ID" value="KAA1082837.1"/>
    <property type="molecule type" value="Genomic_DNA"/>
</dbReference>